<evidence type="ECO:0000256" key="2">
    <source>
        <dbReference type="ARBA" id="ARBA00010992"/>
    </source>
</evidence>
<evidence type="ECO:0000256" key="6">
    <source>
        <dbReference type="ARBA" id="ARBA00022692"/>
    </source>
</evidence>
<sequence length="528" mass="57234">MRWSGAHGRLGRMPIERSTITRRRNFIPRLRRRNLDGYEMVISAPEKATRDEKQNANRNVLIVALFAALGGMLYGYDTGIISGALPKMSAQWGIDHTQQEILTAAILAGAVVGALIGGSLSKSLGRRKTIFIIACVFAVGVVACALAVDAWMMTICRFFLGLAVGACSQIVPTYIAELAPPHRRGAMVTFFNLAIGVGIFLANLVSVVAGGTFEASDDWRWMIGIAVIPAIVLAVAMLQLPETPRWLIENGTVGKARVVLRWMRPNRSAAVDETLKIWAISQQENKESRGGWANLTQKWARPALVAGLGIAAFTQLSGLEMMIYYSHTILGSAAGFSTGLVIWSGLGIAAVYLIFTAVGERLVDVVGRRQLMLTLIPGATLFLFGFGLLFVLTAHPNRYLTLALMLAYMACNAAGLQAVGWLLGSELYPLSIRDRATSLHAVALWGSNLFLTLTALTTIDTLGLGPAFIMYALFNLLSLVFVFFFVPETKGHSLEDIEQSLRQGTFLPRRGNIASQVDLPTSTAPAHP</sequence>
<dbReference type="NCBIfam" id="TIGR00879">
    <property type="entry name" value="SP"/>
    <property type="match status" value="1"/>
</dbReference>
<dbReference type="AlphaFoldDB" id="A0A511M5C9"/>
<dbReference type="InterPro" id="IPR020846">
    <property type="entry name" value="MFS_dom"/>
</dbReference>
<feature type="transmembrane region" description="Helical" evidence="10">
    <location>
        <begin position="399"/>
        <end position="424"/>
    </location>
</feature>
<comment type="caution">
    <text evidence="12">The sequence shown here is derived from an EMBL/GenBank/DDBJ whole genome shotgun (WGS) entry which is preliminary data.</text>
</comment>
<evidence type="ECO:0000256" key="9">
    <source>
        <dbReference type="RuleBase" id="RU003346"/>
    </source>
</evidence>
<gene>
    <name evidence="12" type="ORF">NN4_03500</name>
</gene>
<keyword evidence="8 10" id="KW-0472">Membrane</keyword>
<dbReference type="InterPro" id="IPR005829">
    <property type="entry name" value="Sugar_transporter_CS"/>
</dbReference>
<feature type="transmembrane region" description="Helical" evidence="10">
    <location>
        <begin position="60"/>
        <end position="81"/>
    </location>
</feature>
<evidence type="ECO:0000256" key="3">
    <source>
        <dbReference type="ARBA" id="ARBA00022448"/>
    </source>
</evidence>
<dbReference type="SUPFAM" id="SSF103473">
    <property type="entry name" value="MFS general substrate transporter"/>
    <property type="match status" value="1"/>
</dbReference>
<evidence type="ECO:0000313" key="13">
    <source>
        <dbReference type="Proteomes" id="UP000321424"/>
    </source>
</evidence>
<evidence type="ECO:0000256" key="5">
    <source>
        <dbReference type="ARBA" id="ARBA00022597"/>
    </source>
</evidence>
<dbReference type="PROSITE" id="PS00217">
    <property type="entry name" value="SUGAR_TRANSPORT_2"/>
    <property type="match status" value="1"/>
</dbReference>
<comment type="similarity">
    <text evidence="2 9">Belongs to the major facilitator superfamily. Sugar transporter (TC 2.A.1.1) family.</text>
</comment>
<feature type="transmembrane region" description="Helical" evidence="10">
    <location>
        <begin position="101"/>
        <end position="118"/>
    </location>
</feature>
<feature type="transmembrane region" description="Helical" evidence="10">
    <location>
        <begin position="468"/>
        <end position="486"/>
    </location>
</feature>
<feature type="transmembrane region" description="Helical" evidence="10">
    <location>
        <begin position="188"/>
        <end position="213"/>
    </location>
</feature>
<protein>
    <submittedName>
        <fullName evidence="12">MFS transporter</fullName>
    </submittedName>
</protein>
<dbReference type="Pfam" id="PF00083">
    <property type="entry name" value="Sugar_tr"/>
    <property type="match status" value="1"/>
</dbReference>
<keyword evidence="7 10" id="KW-1133">Transmembrane helix</keyword>
<dbReference type="GO" id="GO:0005886">
    <property type="term" value="C:plasma membrane"/>
    <property type="evidence" value="ECO:0007669"/>
    <property type="project" value="UniProtKB-SubCell"/>
</dbReference>
<dbReference type="InterPro" id="IPR003663">
    <property type="entry name" value="Sugar/inositol_transpt"/>
</dbReference>
<dbReference type="Gene3D" id="1.20.1250.20">
    <property type="entry name" value="MFS general substrate transporter like domains"/>
    <property type="match status" value="1"/>
</dbReference>
<dbReference type="PROSITE" id="PS50850">
    <property type="entry name" value="MFS"/>
    <property type="match status" value="1"/>
</dbReference>
<evidence type="ECO:0000256" key="4">
    <source>
        <dbReference type="ARBA" id="ARBA00022475"/>
    </source>
</evidence>
<keyword evidence="4" id="KW-1003">Cell membrane</keyword>
<keyword evidence="5" id="KW-0762">Sugar transport</keyword>
<dbReference type="FunFam" id="1.20.1250.20:FF:000218">
    <property type="entry name" value="facilitated trehalose transporter Tret1"/>
    <property type="match status" value="1"/>
</dbReference>
<proteinExistence type="inferred from homology"/>
<comment type="subcellular location">
    <subcellularLocation>
        <location evidence="1">Cell membrane</location>
        <topology evidence="1">Multi-pass membrane protein</topology>
    </subcellularLocation>
</comment>
<organism evidence="12 13">
    <name type="scientific">Nocardia ninae NBRC 108245</name>
    <dbReference type="NCBI Taxonomy" id="1210091"/>
    <lineage>
        <taxon>Bacteria</taxon>
        <taxon>Bacillati</taxon>
        <taxon>Actinomycetota</taxon>
        <taxon>Actinomycetes</taxon>
        <taxon>Mycobacteriales</taxon>
        <taxon>Nocardiaceae</taxon>
        <taxon>Nocardia</taxon>
    </lineage>
</organism>
<dbReference type="PANTHER" id="PTHR48020:SF12">
    <property type="entry name" value="PROTON MYO-INOSITOL COTRANSPORTER"/>
    <property type="match status" value="1"/>
</dbReference>
<dbReference type="EMBL" id="BJXA01000001">
    <property type="protein sequence ID" value="GEM35831.1"/>
    <property type="molecule type" value="Genomic_DNA"/>
</dbReference>
<feature type="transmembrane region" description="Helical" evidence="10">
    <location>
        <begin position="158"/>
        <end position="176"/>
    </location>
</feature>
<feature type="domain" description="Major facilitator superfamily (MFS) profile" evidence="11">
    <location>
        <begin position="63"/>
        <end position="490"/>
    </location>
</feature>
<dbReference type="GO" id="GO:0022857">
    <property type="term" value="F:transmembrane transporter activity"/>
    <property type="evidence" value="ECO:0007669"/>
    <property type="project" value="InterPro"/>
</dbReference>
<feature type="transmembrane region" description="Helical" evidence="10">
    <location>
        <begin position="303"/>
        <end position="325"/>
    </location>
</feature>
<dbReference type="Proteomes" id="UP000321424">
    <property type="component" value="Unassembled WGS sequence"/>
</dbReference>
<feature type="transmembrane region" description="Helical" evidence="10">
    <location>
        <begin position="436"/>
        <end position="456"/>
    </location>
</feature>
<feature type="transmembrane region" description="Helical" evidence="10">
    <location>
        <begin position="219"/>
        <end position="238"/>
    </location>
</feature>
<name>A0A511M5C9_9NOCA</name>
<keyword evidence="13" id="KW-1185">Reference proteome</keyword>
<evidence type="ECO:0000259" key="11">
    <source>
        <dbReference type="PROSITE" id="PS50850"/>
    </source>
</evidence>
<accession>A0A511M5C9</accession>
<dbReference type="InterPro" id="IPR036259">
    <property type="entry name" value="MFS_trans_sf"/>
</dbReference>
<dbReference type="InterPro" id="IPR050814">
    <property type="entry name" value="Myo-inositol_Transporter"/>
</dbReference>
<dbReference type="PANTHER" id="PTHR48020">
    <property type="entry name" value="PROTON MYO-INOSITOL COTRANSPORTER"/>
    <property type="match status" value="1"/>
</dbReference>
<evidence type="ECO:0000256" key="1">
    <source>
        <dbReference type="ARBA" id="ARBA00004651"/>
    </source>
</evidence>
<feature type="transmembrane region" description="Helical" evidence="10">
    <location>
        <begin position="371"/>
        <end position="393"/>
    </location>
</feature>
<feature type="transmembrane region" description="Helical" evidence="10">
    <location>
        <begin position="340"/>
        <end position="359"/>
    </location>
</feature>
<evidence type="ECO:0000256" key="8">
    <source>
        <dbReference type="ARBA" id="ARBA00023136"/>
    </source>
</evidence>
<dbReference type="InterPro" id="IPR005828">
    <property type="entry name" value="MFS_sugar_transport-like"/>
</dbReference>
<evidence type="ECO:0000256" key="10">
    <source>
        <dbReference type="SAM" id="Phobius"/>
    </source>
</evidence>
<dbReference type="PRINTS" id="PR00171">
    <property type="entry name" value="SUGRTRNSPORT"/>
</dbReference>
<keyword evidence="6 10" id="KW-0812">Transmembrane</keyword>
<evidence type="ECO:0000313" key="12">
    <source>
        <dbReference type="EMBL" id="GEM35831.1"/>
    </source>
</evidence>
<feature type="transmembrane region" description="Helical" evidence="10">
    <location>
        <begin position="130"/>
        <end position="152"/>
    </location>
</feature>
<reference evidence="12 13" key="1">
    <citation type="submission" date="2019-07" db="EMBL/GenBank/DDBJ databases">
        <title>Whole genome shotgun sequence of Nocardia ninae NBRC 108245.</title>
        <authorList>
            <person name="Hosoyama A."/>
            <person name="Uohara A."/>
            <person name="Ohji S."/>
            <person name="Ichikawa N."/>
        </authorList>
    </citation>
    <scope>NUCLEOTIDE SEQUENCE [LARGE SCALE GENOMIC DNA]</scope>
    <source>
        <strain evidence="12 13">NBRC 108245</strain>
    </source>
</reference>
<evidence type="ECO:0000256" key="7">
    <source>
        <dbReference type="ARBA" id="ARBA00022989"/>
    </source>
</evidence>
<keyword evidence="3 9" id="KW-0813">Transport</keyword>